<feature type="region of interest" description="Disordered" evidence="2">
    <location>
        <begin position="107"/>
        <end position="135"/>
    </location>
</feature>
<keyword evidence="1" id="KW-0535">Nitrogen fixation</keyword>
<comment type="caution">
    <text evidence="4">The sequence shown here is derived from an EMBL/GenBank/DDBJ whole genome shotgun (WGS) entry which is preliminary data.</text>
</comment>
<dbReference type="Gene3D" id="3.30.420.130">
    <property type="entry name" value="Dinitrogenase iron-molybdenum cofactor biosynthesis domain"/>
    <property type="match status" value="1"/>
</dbReference>
<accession>A0ABV4NE51</accession>
<dbReference type="Proteomes" id="UP001570417">
    <property type="component" value="Unassembled WGS sequence"/>
</dbReference>
<dbReference type="RefSeq" id="WP_372266886.1">
    <property type="nucleotide sequence ID" value="NZ_JBFRUW010000058.1"/>
</dbReference>
<dbReference type="InterPro" id="IPR003731">
    <property type="entry name" value="Di-Nase_FeMo-co_biosynth"/>
</dbReference>
<gene>
    <name evidence="4" type="ORF">AB4566_15520</name>
</gene>
<feature type="domain" description="Dinitrogenase iron-molybdenum cofactor biosynthesis" evidence="3">
    <location>
        <begin position="12"/>
        <end position="89"/>
    </location>
</feature>
<keyword evidence="5" id="KW-1185">Reference proteome</keyword>
<protein>
    <submittedName>
        <fullName evidence="4">NifB/NifX family molybdenum-iron cluster-binding protein</fullName>
    </submittedName>
</protein>
<dbReference type="SUPFAM" id="SSF53146">
    <property type="entry name" value="Nitrogenase accessory factor-like"/>
    <property type="match status" value="1"/>
</dbReference>
<evidence type="ECO:0000256" key="2">
    <source>
        <dbReference type="SAM" id="MobiDB-lite"/>
    </source>
</evidence>
<evidence type="ECO:0000313" key="4">
    <source>
        <dbReference type="EMBL" id="MFA0569679.1"/>
    </source>
</evidence>
<dbReference type="Pfam" id="PF02579">
    <property type="entry name" value="Nitro_FeMo-Co"/>
    <property type="match status" value="1"/>
</dbReference>
<evidence type="ECO:0000313" key="5">
    <source>
        <dbReference type="Proteomes" id="UP001570417"/>
    </source>
</evidence>
<dbReference type="InterPro" id="IPR036105">
    <property type="entry name" value="DiNase_FeMo-co_biosyn_sf"/>
</dbReference>
<evidence type="ECO:0000259" key="3">
    <source>
        <dbReference type="Pfam" id="PF02579"/>
    </source>
</evidence>
<evidence type="ECO:0000256" key="1">
    <source>
        <dbReference type="ARBA" id="ARBA00023231"/>
    </source>
</evidence>
<reference evidence="4 5" key="1">
    <citation type="journal article" date="2024" name="ISME J.">
        <title>Tailless and filamentous prophages are predominant in marine Vibrio.</title>
        <authorList>
            <person name="Steensen K."/>
            <person name="Seneca J."/>
            <person name="Bartlau N."/>
            <person name="Yu X.A."/>
            <person name="Hussain F.A."/>
            <person name="Polz M.F."/>
        </authorList>
    </citation>
    <scope>NUCLEOTIDE SEQUENCE [LARGE SCALE GENOMIC DNA]</scope>
    <source>
        <strain evidence="4 5">10N.222.51.A1</strain>
    </source>
</reference>
<organism evidence="4 5">
    <name type="scientific">Vibrio gallaecicus</name>
    <dbReference type="NCBI Taxonomy" id="552386"/>
    <lineage>
        <taxon>Bacteria</taxon>
        <taxon>Pseudomonadati</taxon>
        <taxon>Pseudomonadota</taxon>
        <taxon>Gammaproteobacteria</taxon>
        <taxon>Vibrionales</taxon>
        <taxon>Vibrionaceae</taxon>
        <taxon>Vibrio</taxon>
    </lineage>
</organism>
<name>A0ABV4NE51_9VIBR</name>
<dbReference type="EMBL" id="JBFRUW010000058">
    <property type="protein sequence ID" value="MFA0569679.1"/>
    <property type="molecule type" value="Genomic_DNA"/>
</dbReference>
<proteinExistence type="predicted"/>
<feature type="compositionally biased region" description="Low complexity" evidence="2">
    <location>
        <begin position="124"/>
        <end position="134"/>
    </location>
</feature>
<sequence length="149" mass="17030">MIYAVPSQNFHVGNHFSRSPQIVIMDDRQQVRHIIPWNESDNSCNKKNRWMAIIGTYHVKAVVVRHIGKKMLGHLFDKEVKVFASPAKALITALDLKNLPEIRDTEYGRESRNNHRCGSKRGPTSVLSTTSTLSRSQPHKLGVIKRVYQ</sequence>